<dbReference type="PANTHER" id="PTHR35535">
    <property type="entry name" value="HEAT SHOCK PROTEIN HSLJ"/>
    <property type="match status" value="1"/>
</dbReference>
<feature type="domain" description="DUF306" evidence="2">
    <location>
        <begin position="31"/>
        <end position="133"/>
    </location>
</feature>
<dbReference type="EMBL" id="FOLQ01000011">
    <property type="protein sequence ID" value="SFE23083.1"/>
    <property type="molecule type" value="Genomic_DNA"/>
</dbReference>
<proteinExistence type="predicted"/>
<dbReference type="InterPro" id="IPR053147">
    <property type="entry name" value="Hsp_HslJ-like"/>
</dbReference>
<sequence>MNFQSIGSLFVSLSLLVMACSSSKPATDTLSLTETRWVLVDVQGQPVKSSGTDRDASIQFTDADHKVTGSTGCNRMFGTYELPDAGKIKFVGIGSTKMACPDMSTESAFVKALEQTNAYSISGNELQLKNDQTLVARLQAQASN</sequence>
<dbReference type="RefSeq" id="WP_093830903.1">
    <property type="nucleotide sequence ID" value="NZ_FOLQ01000011.1"/>
</dbReference>
<evidence type="ECO:0000256" key="1">
    <source>
        <dbReference type="SAM" id="SignalP"/>
    </source>
</evidence>
<evidence type="ECO:0000259" key="2">
    <source>
        <dbReference type="Pfam" id="PF03724"/>
    </source>
</evidence>
<gene>
    <name evidence="3" type="ORF">SAMN05216167_111185</name>
</gene>
<keyword evidence="1" id="KW-0732">Signal</keyword>
<dbReference type="InterPro" id="IPR005184">
    <property type="entry name" value="DUF306_Meta_HslJ"/>
</dbReference>
<feature type="signal peptide" evidence="1">
    <location>
        <begin position="1"/>
        <end position="26"/>
    </location>
</feature>
<keyword evidence="4" id="KW-1185">Reference proteome</keyword>
<evidence type="ECO:0000313" key="4">
    <source>
        <dbReference type="Proteomes" id="UP000198598"/>
    </source>
</evidence>
<dbReference type="Proteomes" id="UP000198598">
    <property type="component" value="Unassembled WGS sequence"/>
</dbReference>
<accession>A0A1I1YY45</accession>
<dbReference type="OrthoDB" id="5348860at2"/>
<organism evidence="3 4">
    <name type="scientific">Spirosoma endophyticum</name>
    <dbReference type="NCBI Taxonomy" id="662367"/>
    <lineage>
        <taxon>Bacteria</taxon>
        <taxon>Pseudomonadati</taxon>
        <taxon>Bacteroidota</taxon>
        <taxon>Cytophagia</taxon>
        <taxon>Cytophagales</taxon>
        <taxon>Cytophagaceae</taxon>
        <taxon>Spirosoma</taxon>
    </lineage>
</organism>
<dbReference type="Gene3D" id="2.40.128.270">
    <property type="match status" value="1"/>
</dbReference>
<dbReference type="PANTHER" id="PTHR35535:SF1">
    <property type="entry name" value="HEAT SHOCK PROTEIN HSLJ"/>
    <property type="match status" value="1"/>
</dbReference>
<name>A0A1I1YY45_9BACT</name>
<evidence type="ECO:0000313" key="3">
    <source>
        <dbReference type="EMBL" id="SFE23083.1"/>
    </source>
</evidence>
<feature type="chain" id="PRO_5011675701" evidence="1">
    <location>
        <begin position="27"/>
        <end position="144"/>
    </location>
</feature>
<reference evidence="3 4" key="1">
    <citation type="submission" date="2016-10" db="EMBL/GenBank/DDBJ databases">
        <authorList>
            <person name="de Groot N.N."/>
        </authorList>
    </citation>
    <scope>NUCLEOTIDE SEQUENCE [LARGE SCALE GENOMIC DNA]</scope>
    <source>
        <strain evidence="3 4">DSM 26130</strain>
    </source>
</reference>
<dbReference type="InterPro" id="IPR038670">
    <property type="entry name" value="HslJ-like_sf"/>
</dbReference>
<keyword evidence="3" id="KW-0346">Stress response</keyword>
<dbReference type="STRING" id="662367.SAMN05216167_111185"/>
<protein>
    <submittedName>
        <fullName evidence="3">Heat shock protein HslJ</fullName>
    </submittedName>
</protein>
<dbReference type="Pfam" id="PF03724">
    <property type="entry name" value="META"/>
    <property type="match status" value="1"/>
</dbReference>
<dbReference type="AlphaFoldDB" id="A0A1I1YY45"/>